<reference evidence="1 2" key="1">
    <citation type="journal article" date="2023" name="Plants (Basel)">
        <title>Bridging the Gap: Combining Genomics and Transcriptomics Approaches to Understand Stylosanthes scabra, an Orphan Legume from the Brazilian Caatinga.</title>
        <authorList>
            <person name="Ferreira-Neto J.R.C."/>
            <person name="da Silva M.D."/>
            <person name="Binneck E."/>
            <person name="de Melo N.F."/>
            <person name="da Silva R.H."/>
            <person name="de Melo A.L.T.M."/>
            <person name="Pandolfi V."/>
            <person name="Bustamante F.O."/>
            <person name="Brasileiro-Vidal A.C."/>
            <person name="Benko-Iseppon A.M."/>
        </authorList>
    </citation>
    <scope>NUCLEOTIDE SEQUENCE [LARGE SCALE GENOMIC DNA]</scope>
    <source>
        <tissue evidence="1">Leaves</tissue>
    </source>
</reference>
<gene>
    <name evidence="1" type="ORF">PIB30_096103</name>
</gene>
<name>A0ABU6VUC2_9FABA</name>
<keyword evidence="2" id="KW-1185">Reference proteome</keyword>
<dbReference type="Proteomes" id="UP001341840">
    <property type="component" value="Unassembled WGS sequence"/>
</dbReference>
<sequence>MTSLNLSFQLVHNAKPPSPKHIGGCVMSYLNLRLLPHFSNKWALGQAVEDRFSNDIASRTGINNRRDSVIEGERTGSTIHIN</sequence>
<protein>
    <submittedName>
        <fullName evidence="1">Uncharacterized protein</fullName>
    </submittedName>
</protein>
<proteinExistence type="predicted"/>
<comment type="caution">
    <text evidence="1">The sequence shown here is derived from an EMBL/GenBank/DDBJ whole genome shotgun (WGS) entry which is preliminary data.</text>
</comment>
<feature type="non-terminal residue" evidence="1">
    <location>
        <position position="82"/>
    </location>
</feature>
<accession>A0ABU6VUC2</accession>
<dbReference type="EMBL" id="JASCZI010153283">
    <property type="protein sequence ID" value="MED6177232.1"/>
    <property type="molecule type" value="Genomic_DNA"/>
</dbReference>
<organism evidence="1 2">
    <name type="scientific">Stylosanthes scabra</name>
    <dbReference type="NCBI Taxonomy" id="79078"/>
    <lineage>
        <taxon>Eukaryota</taxon>
        <taxon>Viridiplantae</taxon>
        <taxon>Streptophyta</taxon>
        <taxon>Embryophyta</taxon>
        <taxon>Tracheophyta</taxon>
        <taxon>Spermatophyta</taxon>
        <taxon>Magnoliopsida</taxon>
        <taxon>eudicotyledons</taxon>
        <taxon>Gunneridae</taxon>
        <taxon>Pentapetalae</taxon>
        <taxon>rosids</taxon>
        <taxon>fabids</taxon>
        <taxon>Fabales</taxon>
        <taxon>Fabaceae</taxon>
        <taxon>Papilionoideae</taxon>
        <taxon>50 kb inversion clade</taxon>
        <taxon>dalbergioids sensu lato</taxon>
        <taxon>Dalbergieae</taxon>
        <taxon>Pterocarpus clade</taxon>
        <taxon>Stylosanthes</taxon>
    </lineage>
</organism>
<evidence type="ECO:0000313" key="2">
    <source>
        <dbReference type="Proteomes" id="UP001341840"/>
    </source>
</evidence>
<evidence type="ECO:0000313" key="1">
    <source>
        <dbReference type="EMBL" id="MED6177232.1"/>
    </source>
</evidence>